<name>A0ABD1D452_CULPP</name>
<organism evidence="5 6">
    <name type="scientific">Culex pipiens pipiens</name>
    <name type="common">Northern house mosquito</name>
    <dbReference type="NCBI Taxonomy" id="38569"/>
    <lineage>
        <taxon>Eukaryota</taxon>
        <taxon>Metazoa</taxon>
        <taxon>Ecdysozoa</taxon>
        <taxon>Arthropoda</taxon>
        <taxon>Hexapoda</taxon>
        <taxon>Insecta</taxon>
        <taxon>Pterygota</taxon>
        <taxon>Neoptera</taxon>
        <taxon>Endopterygota</taxon>
        <taxon>Diptera</taxon>
        <taxon>Nematocera</taxon>
        <taxon>Culicoidea</taxon>
        <taxon>Culicidae</taxon>
        <taxon>Culicinae</taxon>
        <taxon>Culicini</taxon>
        <taxon>Culex</taxon>
        <taxon>Culex</taxon>
    </lineage>
</organism>
<reference evidence="5 6" key="1">
    <citation type="submission" date="2024-05" db="EMBL/GenBank/DDBJ databases">
        <title>Culex pipiens pipiens assembly and annotation.</title>
        <authorList>
            <person name="Alout H."/>
            <person name="Durand T."/>
        </authorList>
    </citation>
    <scope>NUCLEOTIDE SEQUENCE [LARGE SCALE GENOMIC DNA]</scope>
    <source>
        <strain evidence="5">HA-2024</strain>
        <tissue evidence="5">Whole body</tissue>
    </source>
</reference>
<keyword evidence="2" id="KW-0649">Protein kinase inhibitor</keyword>
<dbReference type="AlphaFoldDB" id="A0ABD1D452"/>
<dbReference type="EMBL" id="JBEHCU010008129">
    <property type="protein sequence ID" value="KAL1387555.1"/>
    <property type="molecule type" value="Genomic_DNA"/>
</dbReference>
<dbReference type="Pfam" id="PF02234">
    <property type="entry name" value="CDI"/>
    <property type="match status" value="1"/>
</dbReference>
<protein>
    <recommendedName>
        <fullName evidence="4">Cyclin-dependent kinase inhibitor domain-containing protein</fullName>
    </recommendedName>
</protein>
<keyword evidence="6" id="KW-1185">Reference proteome</keyword>
<sequence>MTASKVQPRPNSFLSASTAAPQNGALASYGNAAHLQRNTKRCLFGRPDPAETKRLYDESVQQDRQRFITQYRFDTVTGQPVGSSSISSYPSSSSSSAPPTTNEPCQDDSLDVPEPPQQKSSIDLSRATVFVATFAEKVFQPHNYKLSLKATN</sequence>
<dbReference type="Proteomes" id="UP001562425">
    <property type="component" value="Unassembled WGS sequence"/>
</dbReference>
<evidence type="ECO:0000259" key="4">
    <source>
        <dbReference type="Pfam" id="PF02234"/>
    </source>
</evidence>
<dbReference type="GO" id="GO:0004860">
    <property type="term" value="F:protein kinase inhibitor activity"/>
    <property type="evidence" value="ECO:0007669"/>
    <property type="project" value="UniProtKB-KW"/>
</dbReference>
<gene>
    <name evidence="5" type="ORF">pipiens_012695</name>
</gene>
<feature type="compositionally biased region" description="Low complexity" evidence="3">
    <location>
        <begin position="83"/>
        <end position="96"/>
    </location>
</feature>
<comment type="caution">
    <text evidence="5">The sequence shown here is derived from an EMBL/GenBank/DDBJ whole genome shotgun (WGS) entry which is preliminary data.</text>
</comment>
<evidence type="ECO:0000256" key="1">
    <source>
        <dbReference type="ARBA" id="ARBA00006726"/>
    </source>
</evidence>
<evidence type="ECO:0000256" key="3">
    <source>
        <dbReference type="SAM" id="MobiDB-lite"/>
    </source>
</evidence>
<comment type="similarity">
    <text evidence="1">Belongs to the CDI family.</text>
</comment>
<feature type="domain" description="Cyclin-dependent kinase inhibitor" evidence="4">
    <location>
        <begin position="42"/>
        <end position="81"/>
    </location>
</feature>
<dbReference type="InterPro" id="IPR003175">
    <property type="entry name" value="CDI_dom"/>
</dbReference>
<accession>A0ABD1D452</accession>
<evidence type="ECO:0000313" key="6">
    <source>
        <dbReference type="Proteomes" id="UP001562425"/>
    </source>
</evidence>
<evidence type="ECO:0000256" key="2">
    <source>
        <dbReference type="ARBA" id="ARBA00023013"/>
    </source>
</evidence>
<dbReference type="Gene3D" id="4.10.365.10">
    <property type="entry name" value="p27"/>
    <property type="match status" value="1"/>
</dbReference>
<proteinExistence type="inferred from homology"/>
<evidence type="ECO:0000313" key="5">
    <source>
        <dbReference type="EMBL" id="KAL1387555.1"/>
    </source>
</evidence>
<feature type="region of interest" description="Disordered" evidence="3">
    <location>
        <begin position="77"/>
        <end position="121"/>
    </location>
</feature>
<dbReference type="InterPro" id="IPR044898">
    <property type="entry name" value="CDI_dom_sf"/>
</dbReference>